<comment type="catalytic activity">
    <reaction evidence="10">
        <text>(R)-2-hydroxyglutarate + NAD(+) = 2-oxoglutarate + NADH + H(+)</text>
        <dbReference type="Rhea" id="RHEA:49612"/>
        <dbReference type="ChEBI" id="CHEBI:15378"/>
        <dbReference type="ChEBI" id="CHEBI:15801"/>
        <dbReference type="ChEBI" id="CHEBI:16810"/>
        <dbReference type="ChEBI" id="CHEBI:57540"/>
        <dbReference type="ChEBI" id="CHEBI:57945"/>
        <dbReference type="EC" id="1.1.1.399"/>
    </reaction>
</comment>
<dbReference type="InterPro" id="IPR006140">
    <property type="entry name" value="D-isomer_DH_NAD-bd"/>
</dbReference>
<dbReference type="Pfam" id="PF00389">
    <property type="entry name" value="2-Hacid_dh"/>
    <property type="match status" value="1"/>
</dbReference>
<dbReference type="EC" id="1.1.1.95" evidence="5"/>
<dbReference type="InterPro" id="IPR029753">
    <property type="entry name" value="D-isomer_DH_CS"/>
</dbReference>
<dbReference type="PROSITE" id="PS00670">
    <property type="entry name" value="D_2_HYDROXYACID_DH_2"/>
    <property type="match status" value="1"/>
</dbReference>
<dbReference type="RefSeq" id="WP_237442854.1">
    <property type="nucleotide sequence ID" value="NZ_CAKLPX010000001.1"/>
</dbReference>
<dbReference type="Pfam" id="PF02826">
    <property type="entry name" value="2-Hacid_dh_C"/>
    <property type="match status" value="1"/>
</dbReference>
<reference evidence="14" key="1">
    <citation type="submission" date="2021-12" db="EMBL/GenBank/DDBJ databases">
        <authorList>
            <person name="Rodrigo-Torres L."/>
            <person name="Arahal R. D."/>
            <person name="Lucena T."/>
        </authorList>
    </citation>
    <scope>NUCLEOTIDE SEQUENCE</scope>
    <source>
        <strain evidence="14">CECT 8267</strain>
    </source>
</reference>
<evidence type="ECO:0000256" key="1">
    <source>
        <dbReference type="ARBA" id="ARBA00003800"/>
    </source>
</evidence>
<gene>
    <name evidence="14" type="primary">serA_1</name>
    <name evidence="14" type="ORF">SIN8267_00250</name>
</gene>
<evidence type="ECO:0000256" key="9">
    <source>
        <dbReference type="ARBA" id="ARBA00030455"/>
    </source>
</evidence>
<evidence type="ECO:0000256" key="6">
    <source>
        <dbReference type="ARBA" id="ARBA00021582"/>
    </source>
</evidence>
<dbReference type="PANTHER" id="PTHR42938:SF47">
    <property type="entry name" value="HYDROXYPYRUVATE REDUCTASE"/>
    <property type="match status" value="1"/>
</dbReference>
<dbReference type="InterPro" id="IPR036291">
    <property type="entry name" value="NAD(P)-bd_dom_sf"/>
</dbReference>
<name>A0ABN8EG67_9GAMM</name>
<dbReference type="Gene3D" id="3.40.50.720">
    <property type="entry name" value="NAD(P)-binding Rossmann-like Domain"/>
    <property type="match status" value="2"/>
</dbReference>
<dbReference type="SUPFAM" id="SSF55021">
    <property type="entry name" value="ACT-like"/>
    <property type="match status" value="1"/>
</dbReference>
<evidence type="ECO:0000256" key="12">
    <source>
        <dbReference type="RuleBase" id="RU003719"/>
    </source>
</evidence>
<dbReference type="SUPFAM" id="SSF51735">
    <property type="entry name" value="NAD(P)-binding Rossmann-fold domains"/>
    <property type="match status" value="1"/>
</dbReference>
<dbReference type="CDD" id="cd04901">
    <property type="entry name" value="ACT_3PGDH"/>
    <property type="match status" value="1"/>
</dbReference>
<comment type="function">
    <text evidence="1">Catalyzes the reversible oxidation of 3-phospho-D-glycerate to 3-phosphonooxypyruvate, the first step of the phosphorylated L-serine biosynthesis pathway. Also catalyzes the reversible oxidation of 2-hydroxyglutarate to 2-oxoglutarate.</text>
</comment>
<comment type="pathway">
    <text evidence="2">Amino-acid biosynthesis; L-serine biosynthesis; L-serine from 3-phospho-D-glycerate: step 1/3.</text>
</comment>
<accession>A0ABN8EG67</accession>
<evidence type="ECO:0000256" key="5">
    <source>
        <dbReference type="ARBA" id="ARBA00013143"/>
    </source>
</evidence>
<dbReference type="PROSITE" id="PS00065">
    <property type="entry name" value="D_2_HYDROXYACID_DH_1"/>
    <property type="match status" value="1"/>
</dbReference>
<dbReference type="SUPFAM" id="SSF52283">
    <property type="entry name" value="Formate/glycerate dehydrogenase catalytic domain-like"/>
    <property type="match status" value="1"/>
</dbReference>
<comment type="similarity">
    <text evidence="3 12">Belongs to the D-isomer specific 2-hydroxyacid dehydrogenase family.</text>
</comment>
<comment type="caution">
    <text evidence="14">The sequence shown here is derived from an EMBL/GenBank/DDBJ whole genome shotgun (WGS) entry which is preliminary data.</text>
</comment>
<evidence type="ECO:0000256" key="7">
    <source>
        <dbReference type="ARBA" id="ARBA00023002"/>
    </source>
</evidence>
<keyword evidence="15" id="KW-1185">Reference proteome</keyword>
<dbReference type="InterPro" id="IPR029752">
    <property type="entry name" value="D-isomer_DH_CS1"/>
</dbReference>
<dbReference type="InterPro" id="IPR006139">
    <property type="entry name" value="D-isomer_2_OHA_DH_cat_dom"/>
</dbReference>
<dbReference type="EC" id="1.1.1.399" evidence="4"/>
<dbReference type="GO" id="GO:0004617">
    <property type="term" value="F:phosphoglycerate dehydrogenase activity"/>
    <property type="evidence" value="ECO:0007669"/>
    <property type="project" value="UniProtKB-EC"/>
</dbReference>
<dbReference type="CDD" id="cd12174">
    <property type="entry name" value="PGDH_like_3"/>
    <property type="match status" value="1"/>
</dbReference>
<evidence type="ECO:0000259" key="13">
    <source>
        <dbReference type="PROSITE" id="PS51671"/>
    </source>
</evidence>
<evidence type="ECO:0000256" key="8">
    <source>
        <dbReference type="ARBA" id="ARBA00023027"/>
    </source>
</evidence>
<dbReference type="InterPro" id="IPR045865">
    <property type="entry name" value="ACT-like_dom_sf"/>
</dbReference>
<dbReference type="PANTHER" id="PTHR42938">
    <property type="entry name" value="FORMATE DEHYDROGENASE 1"/>
    <property type="match status" value="1"/>
</dbReference>
<dbReference type="InterPro" id="IPR002912">
    <property type="entry name" value="ACT_dom"/>
</dbReference>
<organism evidence="14 15">
    <name type="scientific">Sinobacterium norvegicum</name>
    <dbReference type="NCBI Taxonomy" id="1641715"/>
    <lineage>
        <taxon>Bacteria</taxon>
        <taxon>Pseudomonadati</taxon>
        <taxon>Pseudomonadota</taxon>
        <taxon>Gammaproteobacteria</taxon>
        <taxon>Cellvibrionales</taxon>
        <taxon>Spongiibacteraceae</taxon>
        <taxon>Sinobacterium</taxon>
    </lineage>
</organism>
<dbReference type="Proteomes" id="UP000838100">
    <property type="component" value="Unassembled WGS sequence"/>
</dbReference>
<evidence type="ECO:0000313" key="14">
    <source>
        <dbReference type="EMBL" id="CAH0990165.1"/>
    </source>
</evidence>
<evidence type="ECO:0000256" key="3">
    <source>
        <dbReference type="ARBA" id="ARBA00005854"/>
    </source>
</evidence>
<comment type="catalytic activity">
    <reaction evidence="11">
        <text>(2R)-3-phosphoglycerate + NAD(+) = 3-phosphooxypyruvate + NADH + H(+)</text>
        <dbReference type="Rhea" id="RHEA:12641"/>
        <dbReference type="ChEBI" id="CHEBI:15378"/>
        <dbReference type="ChEBI" id="CHEBI:18110"/>
        <dbReference type="ChEBI" id="CHEBI:57540"/>
        <dbReference type="ChEBI" id="CHEBI:57945"/>
        <dbReference type="ChEBI" id="CHEBI:58272"/>
        <dbReference type="EC" id="1.1.1.95"/>
    </reaction>
</comment>
<dbReference type="Gene3D" id="3.30.70.260">
    <property type="match status" value="1"/>
</dbReference>
<keyword evidence="7 12" id="KW-0560">Oxidoreductase</keyword>
<protein>
    <recommendedName>
        <fullName evidence="6">D-3-phosphoglycerate dehydrogenase</fullName>
        <ecNumber evidence="4">1.1.1.399</ecNumber>
        <ecNumber evidence="5">1.1.1.95</ecNumber>
    </recommendedName>
    <alternativeName>
        <fullName evidence="9">2-oxoglutarate reductase</fullName>
    </alternativeName>
</protein>
<sequence length="390" mass="41867">MKTIRTYNQISVKGLDRLLAAGYEVAEKTEQPDALMLRSYKMQVEDILPTVKAIGRAGAGVNNIPLEACTGRGIPVFNAPGANANAVKELVLAGMLLSSRGILQGIDYVSTLDRSLDEKAMNVLLEAEKKRFKGNELAGKTIGIIGLGAIGSKIADMALSLGMSVLGYDPAISVEAAWRLPSEVERIESISSVLARADFVTLHLPVLDATRNLINRDTLAACRPETVLLNFSRKEIVDSAAVAEALNNKVFAQYVADFPVPELIGLPGCLLMPHIGASTDEAEDNCAIMVAEQLKDFLEHGNVVNAVNFPALKMPRDNGAFRMTITNHNVPTMLGSITTVLAQANLNVIDLLNKSRGEIAYNIIDLADKPSAQVVADLQAIDGVINIRLL</sequence>
<evidence type="ECO:0000256" key="10">
    <source>
        <dbReference type="ARBA" id="ARBA00048126"/>
    </source>
</evidence>
<evidence type="ECO:0000256" key="2">
    <source>
        <dbReference type="ARBA" id="ARBA00005216"/>
    </source>
</evidence>
<evidence type="ECO:0000256" key="11">
    <source>
        <dbReference type="ARBA" id="ARBA00048731"/>
    </source>
</evidence>
<evidence type="ECO:0000313" key="15">
    <source>
        <dbReference type="Proteomes" id="UP000838100"/>
    </source>
</evidence>
<dbReference type="EMBL" id="CAKLPX010000001">
    <property type="protein sequence ID" value="CAH0990165.1"/>
    <property type="molecule type" value="Genomic_DNA"/>
</dbReference>
<keyword evidence="8" id="KW-0520">NAD</keyword>
<proteinExistence type="inferred from homology"/>
<feature type="domain" description="ACT" evidence="13">
    <location>
        <begin position="322"/>
        <end position="390"/>
    </location>
</feature>
<dbReference type="PROSITE" id="PS51671">
    <property type="entry name" value="ACT"/>
    <property type="match status" value="1"/>
</dbReference>
<evidence type="ECO:0000256" key="4">
    <source>
        <dbReference type="ARBA" id="ARBA00013001"/>
    </source>
</evidence>